<dbReference type="Proteomes" id="UP001290455">
    <property type="component" value="Unassembled WGS sequence"/>
</dbReference>
<dbReference type="EMBL" id="JAXOFX010000009">
    <property type="protein sequence ID" value="MDZ5472927.1"/>
    <property type="molecule type" value="Genomic_DNA"/>
</dbReference>
<evidence type="ECO:0000313" key="3">
    <source>
        <dbReference type="Proteomes" id="UP001290455"/>
    </source>
</evidence>
<feature type="transmembrane region" description="Helical" evidence="1">
    <location>
        <begin position="114"/>
        <end position="134"/>
    </location>
</feature>
<keyword evidence="1" id="KW-0472">Membrane</keyword>
<evidence type="ECO:0000256" key="1">
    <source>
        <dbReference type="SAM" id="Phobius"/>
    </source>
</evidence>
<feature type="transmembrane region" description="Helical" evidence="1">
    <location>
        <begin position="90"/>
        <end position="108"/>
    </location>
</feature>
<name>A0ABU5J0P4_9BACI</name>
<feature type="transmembrane region" description="Helical" evidence="1">
    <location>
        <begin position="196"/>
        <end position="214"/>
    </location>
</feature>
<accession>A0ABU5J0P4</accession>
<keyword evidence="3" id="KW-1185">Reference proteome</keyword>
<reference evidence="2 3" key="1">
    <citation type="submission" date="2023-11" db="EMBL/GenBank/DDBJ databases">
        <title>Bacillus jintuensis, isolated from a mudflat on the Beibu Gulf coast.</title>
        <authorList>
            <person name="Li M."/>
        </authorList>
    </citation>
    <scope>NUCLEOTIDE SEQUENCE [LARGE SCALE GENOMIC DNA]</scope>
    <source>
        <strain evidence="2 3">31A1R</strain>
    </source>
</reference>
<feature type="transmembrane region" description="Helical" evidence="1">
    <location>
        <begin position="141"/>
        <end position="163"/>
    </location>
</feature>
<comment type="caution">
    <text evidence="2">The sequence shown here is derived from an EMBL/GenBank/DDBJ whole genome shotgun (WGS) entry which is preliminary data.</text>
</comment>
<dbReference type="RefSeq" id="WP_322447226.1">
    <property type="nucleotide sequence ID" value="NZ_JAXOFX010000009.1"/>
</dbReference>
<evidence type="ECO:0000313" key="2">
    <source>
        <dbReference type="EMBL" id="MDZ5472927.1"/>
    </source>
</evidence>
<keyword evidence="1" id="KW-0812">Transmembrane</keyword>
<proteinExistence type="predicted"/>
<keyword evidence="1" id="KW-1133">Transmembrane helix</keyword>
<protein>
    <submittedName>
        <fullName evidence="2">Permease prefix domain 1-containing protein</fullName>
    </submittedName>
</protein>
<feature type="transmembrane region" description="Helical" evidence="1">
    <location>
        <begin position="226"/>
        <end position="243"/>
    </location>
</feature>
<dbReference type="InterPro" id="IPR047928">
    <property type="entry name" value="Perm_prefix_1"/>
</dbReference>
<organism evidence="2 3">
    <name type="scientific">Robertmurraya mangrovi</name>
    <dbReference type="NCBI Taxonomy" id="3098077"/>
    <lineage>
        <taxon>Bacteria</taxon>
        <taxon>Bacillati</taxon>
        <taxon>Bacillota</taxon>
        <taxon>Bacilli</taxon>
        <taxon>Bacillales</taxon>
        <taxon>Bacillaceae</taxon>
        <taxon>Robertmurraya</taxon>
    </lineage>
</organism>
<sequence>MSKQERIEPFEQYIKKLVLNLDLDKEEKLELEEEWKQHLYDHFAALQKQDINREEAIKTVLEQFGEMEMLQTEVNQTYPSSIKNHVQKELVIAIICLIASMIGPSLLINARFQIYFILAPIQALIVAYLLYRFVIKKQSYWFISIIGFVCIYFFFLQTFANIFHDPLTYQLYWSQLFSLDWNQLTGMNGLFEFETIHMMWYVVIAMQFLTNNGYIPVWKRVCNATFQYWAMLLIGFLLAGFQSSGQWSILYLNVFLLYSFLQQTLSIRAFLLVKEKVSRRLTREYF</sequence>
<dbReference type="NCBIfam" id="NF038403">
    <property type="entry name" value="perm_prefix_1"/>
    <property type="match status" value="1"/>
</dbReference>
<gene>
    <name evidence="2" type="ORF">SM124_14510</name>
</gene>
<feature type="transmembrane region" description="Helical" evidence="1">
    <location>
        <begin position="249"/>
        <end position="273"/>
    </location>
</feature>